<keyword evidence="3" id="KW-1185">Reference proteome</keyword>
<dbReference type="InterPro" id="IPR026960">
    <property type="entry name" value="RVT-Znf"/>
</dbReference>
<dbReference type="Pfam" id="PF13966">
    <property type="entry name" value="zf-RVT"/>
    <property type="match status" value="1"/>
</dbReference>
<gene>
    <name evidence="2" type="ORF">HID58_069510</name>
</gene>
<accession>A0ABQ7YW80</accession>
<dbReference type="EMBL" id="JAGKQM010000016">
    <property type="protein sequence ID" value="KAH0872148.1"/>
    <property type="molecule type" value="Genomic_DNA"/>
</dbReference>
<name>A0ABQ7YW80_BRANA</name>
<evidence type="ECO:0000313" key="3">
    <source>
        <dbReference type="Proteomes" id="UP000824890"/>
    </source>
</evidence>
<comment type="caution">
    <text evidence="2">The sequence shown here is derived from an EMBL/GenBank/DDBJ whole genome shotgun (WGS) entry which is preliminary data.</text>
</comment>
<sequence>MHEKEKFTSLLKLPLRYHGTLAVRLRNKVGSIWASWFIQEMLQGNLQLFWVINTRQKHSWLVKKLLEFRPLVFSWFRQRVGNGETCYFWSGNWSPFGKLSDFLETSGSLRYPIPKEATLAELWENGAWILPNARSDKQVEVISYLSTLALNDSVDTLEWRPGNHPHMRFSTGDIYDLLKPNLPRVPWYKEVWFSGGIPKHKFLTWLMIRNRCPTRDRLLT</sequence>
<evidence type="ECO:0000259" key="1">
    <source>
        <dbReference type="Pfam" id="PF13966"/>
    </source>
</evidence>
<reference evidence="2 3" key="1">
    <citation type="submission" date="2021-05" db="EMBL/GenBank/DDBJ databases">
        <title>Genome Assembly of Synthetic Allotetraploid Brassica napus Reveals Homoeologous Exchanges between Subgenomes.</title>
        <authorList>
            <person name="Davis J.T."/>
        </authorList>
    </citation>
    <scope>NUCLEOTIDE SEQUENCE [LARGE SCALE GENOMIC DNA]</scope>
    <source>
        <strain evidence="3">cv. Da-Ae</strain>
        <tissue evidence="2">Seedling</tissue>
    </source>
</reference>
<evidence type="ECO:0000313" key="2">
    <source>
        <dbReference type="EMBL" id="KAH0872148.1"/>
    </source>
</evidence>
<protein>
    <recommendedName>
        <fullName evidence="1">Reverse transcriptase zinc-binding domain-containing protein</fullName>
    </recommendedName>
</protein>
<organism evidence="2 3">
    <name type="scientific">Brassica napus</name>
    <name type="common">Rape</name>
    <dbReference type="NCBI Taxonomy" id="3708"/>
    <lineage>
        <taxon>Eukaryota</taxon>
        <taxon>Viridiplantae</taxon>
        <taxon>Streptophyta</taxon>
        <taxon>Embryophyta</taxon>
        <taxon>Tracheophyta</taxon>
        <taxon>Spermatophyta</taxon>
        <taxon>Magnoliopsida</taxon>
        <taxon>eudicotyledons</taxon>
        <taxon>Gunneridae</taxon>
        <taxon>Pentapetalae</taxon>
        <taxon>rosids</taxon>
        <taxon>malvids</taxon>
        <taxon>Brassicales</taxon>
        <taxon>Brassicaceae</taxon>
        <taxon>Brassiceae</taxon>
        <taxon>Brassica</taxon>
    </lineage>
</organism>
<dbReference type="Proteomes" id="UP000824890">
    <property type="component" value="Unassembled WGS sequence"/>
</dbReference>
<proteinExistence type="predicted"/>
<feature type="domain" description="Reverse transcriptase zinc-binding" evidence="1">
    <location>
        <begin position="169"/>
        <end position="218"/>
    </location>
</feature>